<reference evidence="1" key="1">
    <citation type="journal article" date="2013" name="PLoS ONE">
        <title>Metagenomic insights into the carbohydrate-active enzymes carried by the microorganisms adhering to solid digesta in the rumen of cows.</title>
        <authorList>
            <person name="Wang L."/>
            <person name="Hatem A."/>
            <person name="Catalyurek U.V."/>
            <person name="Morrison M."/>
            <person name="Yu Z."/>
        </authorList>
    </citation>
    <scope>NUCLEOTIDE SEQUENCE</scope>
</reference>
<accession>W0FI06</accession>
<proteinExistence type="predicted"/>
<evidence type="ECO:0000313" key="1">
    <source>
        <dbReference type="EMBL" id="AHF24358.1"/>
    </source>
</evidence>
<dbReference type="EMBL" id="KC246791">
    <property type="protein sequence ID" value="AHF24358.1"/>
    <property type="molecule type" value="Genomic_DNA"/>
</dbReference>
<protein>
    <submittedName>
        <fullName evidence="1">Uncharacterized protein</fullName>
    </submittedName>
</protein>
<sequence>MNPVDQNNAITIPRTDAFMERFSARLKFLMGDNVRVGAGYHGWETLDGHRYDGACRVVRYDGTYIYVYAEEELQIVLLQGDAADYRGRIVADRRFGCFDIRGMHEKVVRYMEEHCVGQYDSQVGRRALWLKMAQPGYIQLMVEVYELGRSLGMTLVRKTAE</sequence>
<organism evidence="1">
    <name type="scientific">uncultured bacterium Contig575</name>
    <dbReference type="NCBI Taxonomy" id="1393592"/>
    <lineage>
        <taxon>Bacteria</taxon>
        <taxon>environmental samples</taxon>
    </lineage>
</organism>
<name>W0FI06_9BACT</name>
<dbReference type="AlphaFoldDB" id="W0FI06"/>